<evidence type="ECO:0000313" key="5">
    <source>
        <dbReference type="EMBL" id="EQD37673.1"/>
    </source>
</evidence>
<dbReference type="InterPro" id="IPR001078">
    <property type="entry name" value="2-oxoacid_DH_actylTfrase"/>
</dbReference>
<dbReference type="GO" id="GO:0016407">
    <property type="term" value="F:acetyltransferase activity"/>
    <property type="evidence" value="ECO:0007669"/>
    <property type="project" value="TreeGrafter"/>
</dbReference>
<reference evidence="5" key="1">
    <citation type="submission" date="2013-08" db="EMBL/GenBank/DDBJ databases">
        <authorList>
            <person name="Mendez C."/>
            <person name="Richter M."/>
            <person name="Ferrer M."/>
            <person name="Sanchez J."/>
        </authorList>
    </citation>
    <scope>NUCLEOTIDE SEQUENCE</scope>
</reference>
<dbReference type="PANTHER" id="PTHR43178">
    <property type="entry name" value="DIHYDROLIPOAMIDE ACETYLTRANSFERASE COMPONENT OF PYRUVATE DEHYDROGENASE COMPLEX"/>
    <property type="match status" value="1"/>
</dbReference>
<dbReference type="InterPro" id="IPR050743">
    <property type="entry name" value="2-oxoacid_DH_E2_comp"/>
</dbReference>
<dbReference type="GO" id="GO:0005737">
    <property type="term" value="C:cytoplasm"/>
    <property type="evidence" value="ECO:0007669"/>
    <property type="project" value="TreeGrafter"/>
</dbReference>
<dbReference type="Pfam" id="PF00198">
    <property type="entry name" value="2-oxoacid_dh"/>
    <property type="match status" value="1"/>
</dbReference>
<protein>
    <submittedName>
        <fullName evidence="5">Lipoamide acyltransferase component of 2-oxoacid dehydrogenase complex</fullName>
    </submittedName>
</protein>
<keyword evidence="2 5" id="KW-0808">Transferase</keyword>
<proteinExistence type="predicted"/>
<gene>
    <name evidence="5" type="ORF">B1A_17456</name>
</gene>
<evidence type="ECO:0000256" key="1">
    <source>
        <dbReference type="ARBA" id="ARBA00001938"/>
    </source>
</evidence>
<dbReference type="AlphaFoldDB" id="T0YXA8"/>
<evidence type="ECO:0000256" key="2">
    <source>
        <dbReference type="ARBA" id="ARBA00022679"/>
    </source>
</evidence>
<name>T0YXA8_9ZZZZ</name>
<evidence type="ECO:0000259" key="4">
    <source>
        <dbReference type="Pfam" id="PF00198"/>
    </source>
</evidence>
<comment type="cofactor">
    <cofactor evidence="1">
        <name>(R)-lipoate</name>
        <dbReference type="ChEBI" id="CHEBI:83088"/>
    </cofactor>
</comment>
<dbReference type="EMBL" id="AUZX01012837">
    <property type="protein sequence ID" value="EQD37673.1"/>
    <property type="molecule type" value="Genomic_DNA"/>
</dbReference>
<dbReference type="SUPFAM" id="SSF52777">
    <property type="entry name" value="CoA-dependent acyltransferases"/>
    <property type="match status" value="1"/>
</dbReference>
<feature type="non-terminal residue" evidence="5">
    <location>
        <position position="193"/>
    </location>
</feature>
<dbReference type="InterPro" id="IPR023213">
    <property type="entry name" value="CAT-like_dom_sf"/>
</dbReference>
<accession>T0YXA8</accession>
<feature type="domain" description="2-oxoacid dehydrogenase acyltransferase catalytic" evidence="4">
    <location>
        <begin position="6"/>
        <end position="190"/>
    </location>
</feature>
<comment type="caution">
    <text evidence="5">The sequence shown here is derived from an EMBL/GenBank/DDBJ whole genome shotgun (WGS) entry which is preliminary data.</text>
</comment>
<sequence length="193" mass="20735">MGADVQAIRGSASRIVANMEASLTVPTATSVREIPAKLLEINRGVINNHLARSSGEKISFTHIIAYSIVKAVRNFPVMNSVFLEEIDAKGTPGVQRSKEINIGIAVDLEKSDGSRSLMVPVIRSAQDLDFFGFFKAYEALIRKVRANRLSPDDFAGATLTVTNPGTIGTQHSVPRLMRGQGVIIGVGAISYPV</sequence>
<reference evidence="5" key="2">
    <citation type="journal article" date="2014" name="ISME J.">
        <title>Microbial stratification in low pH oxic and suboxic macroscopic growths along an acid mine drainage.</title>
        <authorList>
            <person name="Mendez-Garcia C."/>
            <person name="Mesa V."/>
            <person name="Sprenger R.R."/>
            <person name="Richter M."/>
            <person name="Diez M.S."/>
            <person name="Solano J."/>
            <person name="Bargiela R."/>
            <person name="Golyshina O.V."/>
            <person name="Manteca A."/>
            <person name="Ramos J.L."/>
            <person name="Gallego J.R."/>
            <person name="Llorente I."/>
            <person name="Martins Dos Santos V.A."/>
            <person name="Jensen O.N."/>
            <person name="Pelaez A.I."/>
            <person name="Sanchez J."/>
            <person name="Ferrer M."/>
        </authorList>
    </citation>
    <scope>NUCLEOTIDE SEQUENCE</scope>
</reference>
<keyword evidence="3 5" id="KW-0012">Acyltransferase</keyword>
<evidence type="ECO:0000256" key="3">
    <source>
        <dbReference type="ARBA" id="ARBA00023315"/>
    </source>
</evidence>
<dbReference type="GO" id="GO:0031405">
    <property type="term" value="F:lipoic acid binding"/>
    <property type="evidence" value="ECO:0007669"/>
    <property type="project" value="TreeGrafter"/>
</dbReference>
<dbReference type="Gene3D" id="3.30.559.10">
    <property type="entry name" value="Chloramphenicol acetyltransferase-like domain"/>
    <property type="match status" value="1"/>
</dbReference>
<dbReference type="PANTHER" id="PTHR43178:SF5">
    <property type="entry name" value="LIPOAMIDE ACYLTRANSFERASE COMPONENT OF BRANCHED-CHAIN ALPHA-KETO ACID DEHYDROGENASE COMPLEX, MITOCHONDRIAL"/>
    <property type="match status" value="1"/>
</dbReference>
<organism evidence="5">
    <name type="scientific">mine drainage metagenome</name>
    <dbReference type="NCBI Taxonomy" id="410659"/>
    <lineage>
        <taxon>unclassified sequences</taxon>
        <taxon>metagenomes</taxon>
        <taxon>ecological metagenomes</taxon>
    </lineage>
</organism>